<dbReference type="Proteomes" id="UP000559256">
    <property type="component" value="Unassembled WGS sequence"/>
</dbReference>
<keyword evidence="2" id="KW-1185">Reference proteome</keyword>
<dbReference type="EMBL" id="JAACJM010000104">
    <property type="protein sequence ID" value="KAF5346224.1"/>
    <property type="molecule type" value="Genomic_DNA"/>
</dbReference>
<evidence type="ECO:0000313" key="1">
    <source>
        <dbReference type="EMBL" id="KAF5346224.1"/>
    </source>
</evidence>
<gene>
    <name evidence="1" type="ORF">D9758_014385</name>
</gene>
<proteinExistence type="predicted"/>
<name>A0A8H5CRU9_9AGAR</name>
<reference evidence="1 2" key="1">
    <citation type="journal article" date="2020" name="ISME J.">
        <title>Uncovering the hidden diversity of litter-decomposition mechanisms in mushroom-forming fungi.</title>
        <authorList>
            <person name="Floudas D."/>
            <person name="Bentzer J."/>
            <person name="Ahren D."/>
            <person name="Johansson T."/>
            <person name="Persson P."/>
            <person name="Tunlid A."/>
        </authorList>
    </citation>
    <scope>NUCLEOTIDE SEQUENCE [LARGE SCALE GENOMIC DNA]</scope>
    <source>
        <strain evidence="1 2">CBS 291.85</strain>
    </source>
</reference>
<dbReference type="AlphaFoldDB" id="A0A8H5CRU9"/>
<accession>A0A8H5CRU9</accession>
<organism evidence="1 2">
    <name type="scientific">Tetrapyrgos nigripes</name>
    <dbReference type="NCBI Taxonomy" id="182062"/>
    <lineage>
        <taxon>Eukaryota</taxon>
        <taxon>Fungi</taxon>
        <taxon>Dikarya</taxon>
        <taxon>Basidiomycota</taxon>
        <taxon>Agaricomycotina</taxon>
        <taxon>Agaricomycetes</taxon>
        <taxon>Agaricomycetidae</taxon>
        <taxon>Agaricales</taxon>
        <taxon>Marasmiineae</taxon>
        <taxon>Marasmiaceae</taxon>
        <taxon>Tetrapyrgos</taxon>
    </lineage>
</organism>
<comment type="caution">
    <text evidence="1">The sequence shown here is derived from an EMBL/GenBank/DDBJ whole genome shotgun (WGS) entry which is preliminary data.</text>
</comment>
<protein>
    <submittedName>
        <fullName evidence="1">Uncharacterized protein</fullName>
    </submittedName>
</protein>
<sequence>MSLSVLVKFLVDPNIVLLKSPSSQLHQHLGVIVRHRWPFSASASRAGGHTDGASPTLLGINGVGIQGTEVCDEWIGWLLKHKTPKADEDSRTTRLFSSRPMAIASLLLDTTDDSDDDALEWGFGYVPAGSWS</sequence>
<evidence type="ECO:0000313" key="2">
    <source>
        <dbReference type="Proteomes" id="UP000559256"/>
    </source>
</evidence>